<dbReference type="PANTHER" id="PTHR32114">
    <property type="entry name" value="ABC TRANSPORTER ABCH.3"/>
    <property type="match status" value="1"/>
</dbReference>
<feature type="coiled-coil region" evidence="4">
    <location>
        <begin position="380"/>
        <end position="428"/>
    </location>
</feature>
<organism evidence="6 7">
    <name type="scientific">Veillonella montpellierensis DNF00314</name>
    <dbReference type="NCBI Taxonomy" id="1401067"/>
    <lineage>
        <taxon>Bacteria</taxon>
        <taxon>Bacillati</taxon>
        <taxon>Bacillota</taxon>
        <taxon>Negativicutes</taxon>
        <taxon>Veillonellales</taxon>
        <taxon>Veillonellaceae</taxon>
        <taxon>Veillonella</taxon>
    </lineage>
</organism>
<dbReference type="eggNOG" id="COG1196">
    <property type="taxonomic scope" value="Bacteria"/>
</dbReference>
<gene>
    <name evidence="6" type="ORF">HMPREF0872_00415</name>
</gene>
<dbReference type="RefSeq" id="WP_038150972.1">
    <property type="nucleotide sequence ID" value="NZ_JRNT01000005.1"/>
</dbReference>
<comment type="similarity">
    <text evidence="1">Belongs to the SMC family. SbcC subfamily.</text>
</comment>
<dbReference type="EMBL" id="JRNT01000005">
    <property type="protein sequence ID" value="KGF48101.1"/>
    <property type="molecule type" value="Genomic_DNA"/>
</dbReference>
<proteinExistence type="inferred from homology"/>
<comment type="subunit">
    <text evidence="2">Heterodimer of SbcC and SbcD.</text>
</comment>
<feature type="coiled-coil region" evidence="4">
    <location>
        <begin position="458"/>
        <end position="522"/>
    </location>
</feature>
<evidence type="ECO:0000313" key="7">
    <source>
        <dbReference type="Proteomes" id="UP000029628"/>
    </source>
</evidence>
<accession>A0A096AN35</accession>
<dbReference type="Gene3D" id="1.10.287.1490">
    <property type="match status" value="1"/>
</dbReference>
<keyword evidence="7" id="KW-1185">Reference proteome</keyword>
<dbReference type="Pfam" id="PF13476">
    <property type="entry name" value="AAA_23"/>
    <property type="match status" value="1"/>
</dbReference>
<feature type="coiled-coil region" evidence="4">
    <location>
        <begin position="225"/>
        <end position="266"/>
    </location>
</feature>
<dbReference type="InterPro" id="IPR027417">
    <property type="entry name" value="P-loop_NTPase"/>
</dbReference>
<feature type="coiled-coil region" evidence="4">
    <location>
        <begin position="291"/>
        <end position="346"/>
    </location>
</feature>
<evidence type="ECO:0000259" key="5">
    <source>
        <dbReference type="Pfam" id="PF13476"/>
    </source>
</evidence>
<evidence type="ECO:0000256" key="1">
    <source>
        <dbReference type="ARBA" id="ARBA00006930"/>
    </source>
</evidence>
<feature type="domain" description="Rad50/SbcC-type AAA" evidence="5">
    <location>
        <begin position="5"/>
        <end position="252"/>
    </location>
</feature>
<sequence length="633" mass="73218">MKLKKLNIRNFKGIKKNTFEFNGDNVVIRGDNATGKTTVFDSMCWLLFGKDSLDRADFEIKTIENGTPLHKVNHEVEGEFMNDDGTLFTLRRVYREKYSNPRGGEVKLTGHTTDYFIDEVPVKEKEYKAYINNIIDEDVFKLITNPLYFNEQYSWQNRRKLLLEMCENVDDESVIHCHGELRKLASILNGHTVEEHKKIVASKKAAINKELDMIPVRIDEAIENKPEITTNKEVLKENIETLNNDIKKLEEEKALLSNGLSAVENQLKIKDLQQKSEARKNEVLSMYHMDKKRLQSEYELLLKEVKSLQEERQKLISQSYDIEQNIKREDEHSKALQDEFNELNSKQFDGIICPTCGQTYPEDQCEVLEQQFNKQKADNLDKLQGLINRAIESKKTYSEEQELLTVKVDSLTNQLTDKENACKASKERFEALQEPDVNSDDEYASLQGELFLLESSSNEDNEEEIERKSAEINALKEKRNALESELNKYKLVDDIDKRIAELESKQEQLANDKNELDEAMFLMDEFIKAKVDMLEQSINSHFKYARFKMFNVLVNGNIDECCETTYKDVPYRSMNNAARINVGLDIINALTNYYKVTAPVFIDNAEAVTEFIDVNSQTIELIVDVTCKTLKIA</sequence>
<dbReference type="AlphaFoldDB" id="A0A096AN35"/>
<dbReference type="SUPFAM" id="SSF52540">
    <property type="entry name" value="P-loop containing nucleoside triphosphate hydrolases"/>
    <property type="match status" value="1"/>
</dbReference>
<dbReference type="Gene3D" id="3.40.50.300">
    <property type="entry name" value="P-loop containing nucleotide triphosphate hydrolases"/>
    <property type="match status" value="1"/>
</dbReference>
<keyword evidence="4" id="KW-0175">Coiled coil</keyword>
<evidence type="ECO:0000256" key="4">
    <source>
        <dbReference type="SAM" id="Coils"/>
    </source>
</evidence>
<reference evidence="6 7" key="1">
    <citation type="submission" date="2014-07" db="EMBL/GenBank/DDBJ databases">
        <authorList>
            <person name="McCorrison J."/>
            <person name="Sanka R."/>
            <person name="Torralba M."/>
            <person name="Gillis M."/>
            <person name="Haft D.H."/>
            <person name="Methe B."/>
            <person name="Sutton G."/>
            <person name="Nelson K.E."/>
        </authorList>
    </citation>
    <scope>NUCLEOTIDE SEQUENCE [LARGE SCALE GENOMIC DNA]</scope>
    <source>
        <strain evidence="6 7">DNF00314</strain>
    </source>
</reference>
<evidence type="ECO:0000313" key="6">
    <source>
        <dbReference type="EMBL" id="KGF48101.1"/>
    </source>
</evidence>
<name>A0A096AN35_9FIRM</name>
<dbReference type="InterPro" id="IPR038729">
    <property type="entry name" value="Rad50/SbcC_AAA"/>
</dbReference>
<dbReference type="PANTHER" id="PTHR32114:SF2">
    <property type="entry name" value="ABC TRANSPORTER ABCH.3"/>
    <property type="match status" value="1"/>
</dbReference>
<evidence type="ECO:0000256" key="3">
    <source>
        <dbReference type="ARBA" id="ARBA00013368"/>
    </source>
</evidence>
<protein>
    <recommendedName>
        <fullName evidence="3">Nuclease SbcCD subunit C</fullName>
    </recommendedName>
</protein>
<comment type="caution">
    <text evidence="6">The sequence shown here is derived from an EMBL/GenBank/DDBJ whole genome shotgun (WGS) entry which is preliminary data.</text>
</comment>
<evidence type="ECO:0000256" key="2">
    <source>
        <dbReference type="ARBA" id="ARBA00011322"/>
    </source>
</evidence>
<dbReference type="Proteomes" id="UP000029628">
    <property type="component" value="Unassembled WGS sequence"/>
</dbReference>
<dbReference type="GO" id="GO:0006302">
    <property type="term" value="P:double-strand break repair"/>
    <property type="evidence" value="ECO:0007669"/>
    <property type="project" value="InterPro"/>
</dbReference>
<dbReference type="GO" id="GO:0016887">
    <property type="term" value="F:ATP hydrolysis activity"/>
    <property type="evidence" value="ECO:0007669"/>
    <property type="project" value="InterPro"/>
</dbReference>